<dbReference type="SUPFAM" id="SSF54909">
    <property type="entry name" value="Dimeric alpha+beta barrel"/>
    <property type="match status" value="1"/>
</dbReference>
<dbReference type="PANTHER" id="PTHR37811:SF2">
    <property type="entry name" value="ABM DOMAIN-CONTAINING PROTEIN"/>
    <property type="match status" value="1"/>
</dbReference>
<dbReference type="Proteomes" id="UP000266091">
    <property type="component" value="Unassembled WGS sequence"/>
</dbReference>
<dbReference type="OrthoDB" id="9797060at2"/>
<evidence type="ECO:0000259" key="1">
    <source>
        <dbReference type="PROSITE" id="PS51725"/>
    </source>
</evidence>
<evidence type="ECO:0000313" key="3">
    <source>
        <dbReference type="Proteomes" id="UP000266091"/>
    </source>
</evidence>
<name>A0A388SGA4_9BURK</name>
<accession>A0A388SGA4</accession>
<feature type="domain" description="ABM" evidence="1">
    <location>
        <begin position="4"/>
        <end position="93"/>
    </location>
</feature>
<accession>A0A401LIQ8</accession>
<organism evidence="2 3">
    <name type="scientific">Mesosutterella multiformis</name>
    <dbReference type="NCBI Taxonomy" id="2259133"/>
    <lineage>
        <taxon>Bacteria</taxon>
        <taxon>Pseudomonadati</taxon>
        <taxon>Pseudomonadota</taxon>
        <taxon>Betaproteobacteria</taxon>
        <taxon>Burkholderiales</taxon>
        <taxon>Sutterellaceae</taxon>
        <taxon>Mesosutterella</taxon>
    </lineage>
</organism>
<dbReference type="PROSITE" id="PS51725">
    <property type="entry name" value="ABM"/>
    <property type="match status" value="1"/>
</dbReference>
<dbReference type="AlphaFoldDB" id="A0A388SGA4"/>
<comment type="caution">
    <text evidence="2">The sequence shown here is derived from an EMBL/GenBank/DDBJ whole genome shotgun (WGS) entry which is preliminary data.</text>
</comment>
<gene>
    <name evidence="2" type="ORF">MESMUL_17950</name>
</gene>
<protein>
    <submittedName>
        <fullName evidence="2">Antibiotic biosynthesis monooxygenase</fullName>
    </submittedName>
</protein>
<evidence type="ECO:0000313" key="2">
    <source>
        <dbReference type="EMBL" id="GBO94441.1"/>
    </source>
</evidence>
<keyword evidence="2" id="KW-0560">Oxidoreductase</keyword>
<keyword evidence="2" id="KW-0503">Monooxygenase</keyword>
<dbReference type="InterPro" id="IPR011008">
    <property type="entry name" value="Dimeric_a/b-barrel"/>
</dbReference>
<dbReference type="InterPro" id="IPR007138">
    <property type="entry name" value="ABM_dom"/>
</dbReference>
<dbReference type="PANTHER" id="PTHR37811">
    <property type="entry name" value="BLL5343 PROTEIN"/>
    <property type="match status" value="1"/>
</dbReference>
<dbReference type="Gene3D" id="3.30.70.100">
    <property type="match status" value="1"/>
</dbReference>
<dbReference type="GO" id="GO:0004497">
    <property type="term" value="F:monooxygenase activity"/>
    <property type="evidence" value="ECO:0007669"/>
    <property type="project" value="UniProtKB-KW"/>
</dbReference>
<reference evidence="2 3" key="1">
    <citation type="journal article" date="2018" name="Int. J. Syst. Evol. Microbiol.">
        <title>Mesosutterella multiformis gen. nov., sp. nov., a member of the family Sutterellaceae and Sutterella megalosphaeroides sp. nov., isolated from human faeces.</title>
        <authorList>
            <person name="Sakamoto M."/>
            <person name="Ikeyama N."/>
            <person name="Kunihiro T."/>
            <person name="Iino T."/>
            <person name="Yuki M."/>
            <person name="Ohkuma M."/>
        </authorList>
    </citation>
    <scope>NUCLEOTIDE SEQUENCE [LARGE SCALE GENOMIC DNA]</scope>
    <source>
        <strain evidence="2 3">4NBBH2</strain>
    </source>
</reference>
<dbReference type="RefSeq" id="WP_116270704.1">
    <property type="nucleotide sequence ID" value="NZ_BGZJ01000002.1"/>
</dbReference>
<keyword evidence="3" id="KW-1185">Reference proteome</keyword>
<dbReference type="Pfam" id="PF03992">
    <property type="entry name" value="ABM"/>
    <property type="match status" value="1"/>
</dbReference>
<dbReference type="EMBL" id="BGZJ01000002">
    <property type="protein sequence ID" value="GBO94441.1"/>
    <property type="molecule type" value="Genomic_DNA"/>
</dbReference>
<sequence length="105" mass="11860">MADVVVLLEVTLLEGQKDGFLAKAEQIQSHLAHVPGFVRAERFQSVSEPNKVLSLSVWKDNESVKAFLTSEEHRKAQRESMEGVFSDYRITVASADRVFSPHEHH</sequence>
<dbReference type="InterPro" id="IPR052936">
    <property type="entry name" value="Jasmonate_Hydroxylase-like"/>
</dbReference>
<proteinExistence type="predicted"/>